<reference evidence="3" key="1">
    <citation type="submission" date="2021-06" db="EMBL/GenBank/DDBJ databases">
        <authorList>
            <person name="Hodson N. C."/>
            <person name="Mongue J. A."/>
            <person name="Jaron S. K."/>
        </authorList>
    </citation>
    <scope>NUCLEOTIDE SEQUENCE</scope>
</reference>
<sequence>RVSDFTIHDTTVVLIISPLTTDSSAAQQHIEKYGVVIGWIKFAVTFTRNLIELNVHLTQTKWRNQCIPFNMIGSNKVAQPTKSIGASQFVAPVPFITMVVNPDEQMPEGPTHLPPLLREYGMELLDDVHKIYIQSTDKFPFETEMHLKKCYKLMNDKRQYIFYVAERMDFGSKCWRGMNRRYCMYFFSASGHLLYTSERRRIKCCSRLPPTQEAVSANVFSSPNINFEMTDVLLASGEFMGRLRNVSTFCKPRLCIDEHGYHNLIVVEGSSSGNICPLINCKSSSFTIYDAHHYNVGRVKNKVVPEGSSPKDGKCVEASFPENISQITKALIIAAAFELKISFIDKRFSCESVIHILMYIWMLAFCGTSVTLILWYNGTLFL</sequence>
<comment type="caution">
    <text evidence="3">The sequence shown here is derived from an EMBL/GenBank/DDBJ whole genome shotgun (WGS) entry which is preliminary data.</text>
</comment>
<dbReference type="GO" id="GO:0005886">
    <property type="term" value="C:plasma membrane"/>
    <property type="evidence" value="ECO:0007669"/>
    <property type="project" value="TreeGrafter"/>
</dbReference>
<dbReference type="AlphaFoldDB" id="A0A8J2PCU4"/>
<organism evidence="3 4">
    <name type="scientific">Allacma fusca</name>
    <dbReference type="NCBI Taxonomy" id="39272"/>
    <lineage>
        <taxon>Eukaryota</taxon>
        <taxon>Metazoa</taxon>
        <taxon>Ecdysozoa</taxon>
        <taxon>Arthropoda</taxon>
        <taxon>Hexapoda</taxon>
        <taxon>Collembola</taxon>
        <taxon>Symphypleona</taxon>
        <taxon>Sminthuridae</taxon>
        <taxon>Allacma</taxon>
    </lineage>
</organism>
<evidence type="ECO:0000256" key="1">
    <source>
        <dbReference type="ARBA" id="ARBA00005350"/>
    </source>
</evidence>
<evidence type="ECO:0000313" key="4">
    <source>
        <dbReference type="Proteomes" id="UP000708208"/>
    </source>
</evidence>
<keyword evidence="2" id="KW-0106">Calcium</keyword>
<dbReference type="Proteomes" id="UP000708208">
    <property type="component" value="Unassembled WGS sequence"/>
</dbReference>
<comment type="cofactor">
    <cofactor evidence="2">
        <name>Ca(2+)</name>
        <dbReference type="ChEBI" id="CHEBI:29108"/>
    </cofactor>
</comment>
<keyword evidence="2" id="KW-0449">Lipoprotein</keyword>
<protein>
    <recommendedName>
        <fullName evidence="2">Phospholipid scramblase</fullName>
    </recommendedName>
</protein>
<dbReference type="InterPro" id="IPR005552">
    <property type="entry name" value="Scramblase"/>
</dbReference>
<keyword evidence="2" id="KW-1133">Transmembrane helix</keyword>
<dbReference type="PANTHER" id="PTHR23248:SF9">
    <property type="entry name" value="PHOSPHOLIPID SCRAMBLASE"/>
    <property type="match status" value="1"/>
</dbReference>
<keyword evidence="2" id="KW-0472">Membrane</keyword>
<accession>A0A8J2PCU4</accession>
<comment type="similarity">
    <text evidence="1 2">Belongs to the phospholipid scramblase family.</text>
</comment>
<evidence type="ECO:0000256" key="2">
    <source>
        <dbReference type="RuleBase" id="RU363116"/>
    </source>
</evidence>
<keyword evidence="2" id="KW-0564">Palmitate</keyword>
<dbReference type="Pfam" id="PF03803">
    <property type="entry name" value="Scramblase"/>
    <property type="match status" value="1"/>
</dbReference>
<name>A0A8J2PCU4_9HEXA</name>
<feature type="non-terminal residue" evidence="3">
    <location>
        <position position="1"/>
    </location>
</feature>
<proteinExistence type="inferred from homology"/>
<dbReference type="PANTHER" id="PTHR23248">
    <property type="entry name" value="PHOSPHOLIPID SCRAMBLASE-RELATED"/>
    <property type="match status" value="1"/>
</dbReference>
<evidence type="ECO:0000313" key="3">
    <source>
        <dbReference type="EMBL" id="CAG7818592.1"/>
    </source>
</evidence>
<dbReference type="EMBL" id="CAJVCH010425139">
    <property type="protein sequence ID" value="CAG7818592.1"/>
    <property type="molecule type" value="Genomic_DNA"/>
</dbReference>
<dbReference type="OrthoDB" id="444338at2759"/>
<gene>
    <name evidence="3" type="ORF">AFUS01_LOCUS29088</name>
</gene>
<keyword evidence="2" id="KW-0812">Transmembrane</keyword>
<comment type="function">
    <text evidence="2">May mediate accelerated ATP-independent bidirectional transbilayer migration of phospholipids upon binding calcium ions that results in a loss of phospholipid asymmetry in the plasma membrane.</text>
</comment>
<dbReference type="GO" id="GO:0017128">
    <property type="term" value="F:phospholipid scramblase activity"/>
    <property type="evidence" value="ECO:0007669"/>
    <property type="project" value="InterPro"/>
</dbReference>
<keyword evidence="4" id="KW-1185">Reference proteome</keyword>
<feature type="transmembrane region" description="Helical" evidence="2">
    <location>
        <begin position="356"/>
        <end position="376"/>
    </location>
</feature>